<dbReference type="EMBL" id="JACHMG010000001">
    <property type="protein sequence ID" value="MBB4686359.1"/>
    <property type="molecule type" value="Genomic_DNA"/>
</dbReference>
<dbReference type="AlphaFoldDB" id="A0A840IXX3"/>
<evidence type="ECO:0000256" key="1">
    <source>
        <dbReference type="SAM" id="Phobius"/>
    </source>
</evidence>
<keyword evidence="1" id="KW-1133">Transmembrane helix</keyword>
<keyword evidence="4" id="KW-1185">Reference proteome</keyword>
<dbReference type="RefSeq" id="WP_184781241.1">
    <property type="nucleotide sequence ID" value="NZ_JACHMG010000001.1"/>
</dbReference>
<feature type="transmembrane region" description="Helical" evidence="1">
    <location>
        <begin position="108"/>
        <end position="126"/>
    </location>
</feature>
<evidence type="ECO:0000313" key="3">
    <source>
        <dbReference type="EMBL" id="MBB4686359.1"/>
    </source>
</evidence>
<reference evidence="3 4" key="1">
    <citation type="submission" date="2020-08" db="EMBL/GenBank/DDBJ databases">
        <title>Sequencing the genomes of 1000 actinobacteria strains.</title>
        <authorList>
            <person name="Klenk H.-P."/>
        </authorList>
    </citation>
    <scope>NUCLEOTIDE SEQUENCE [LARGE SCALE GENOMIC DNA]</scope>
    <source>
        <strain evidence="3 4">DSM 45859</strain>
    </source>
</reference>
<sequence>MDDRIPARLRASDDDRERVATTVQAAGAEGRLSLGEVEDRLRAAYATRYVDELGTLTADLPAPERARPRRPLTVAALRDHPALRVHLGVIAVLATLLIVRWAVTGPGFFWPVVPLFWLFVSLLAHARFRAFRTRSGSAVPY</sequence>
<protein>
    <recommendedName>
        <fullName evidence="2">DUF1707 domain-containing protein</fullName>
    </recommendedName>
</protein>
<dbReference type="InterPro" id="IPR012551">
    <property type="entry name" value="DUF1707_SHOCT-like"/>
</dbReference>
<evidence type="ECO:0000313" key="4">
    <source>
        <dbReference type="Proteomes" id="UP000581769"/>
    </source>
</evidence>
<name>A0A840IXX3_9PSEU</name>
<feature type="domain" description="DUF1707" evidence="2">
    <location>
        <begin position="9"/>
        <end position="61"/>
    </location>
</feature>
<gene>
    <name evidence="3" type="ORF">BJY18_003844</name>
</gene>
<proteinExistence type="predicted"/>
<evidence type="ECO:0000259" key="2">
    <source>
        <dbReference type="Pfam" id="PF08044"/>
    </source>
</evidence>
<keyword evidence="1" id="KW-0812">Transmembrane</keyword>
<feature type="transmembrane region" description="Helical" evidence="1">
    <location>
        <begin position="85"/>
        <end position="102"/>
    </location>
</feature>
<comment type="caution">
    <text evidence="3">The sequence shown here is derived from an EMBL/GenBank/DDBJ whole genome shotgun (WGS) entry which is preliminary data.</text>
</comment>
<dbReference type="Proteomes" id="UP000581769">
    <property type="component" value="Unassembled WGS sequence"/>
</dbReference>
<dbReference type="Pfam" id="PF08044">
    <property type="entry name" value="DUF1707"/>
    <property type="match status" value="1"/>
</dbReference>
<keyword evidence="1" id="KW-0472">Membrane</keyword>
<accession>A0A840IXX3</accession>
<organism evidence="3 4">
    <name type="scientific">Amycolatopsis jiangsuensis</name>
    <dbReference type="NCBI Taxonomy" id="1181879"/>
    <lineage>
        <taxon>Bacteria</taxon>
        <taxon>Bacillati</taxon>
        <taxon>Actinomycetota</taxon>
        <taxon>Actinomycetes</taxon>
        <taxon>Pseudonocardiales</taxon>
        <taxon>Pseudonocardiaceae</taxon>
        <taxon>Amycolatopsis</taxon>
    </lineage>
</organism>